<dbReference type="RefSeq" id="XP_033426559.1">
    <property type="nucleotide sequence ID" value="XM_033570527.1"/>
</dbReference>
<dbReference type="EMBL" id="QUQM01000004">
    <property type="protein sequence ID" value="KAA8647198.1"/>
    <property type="molecule type" value="Genomic_DNA"/>
</dbReference>
<evidence type="ECO:0000313" key="2">
    <source>
        <dbReference type="Proteomes" id="UP000324241"/>
    </source>
</evidence>
<dbReference type="Proteomes" id="UP000324241">
    <property type="component" value="Unassembled WGS sequence"/>
</dbReference>
<name>A0A5M9MJK7_9EURO</name>
<reference evidence="1 2" key="1">
    <citation type="submission" date="2019-08" db="EMBL/GenBank/DDBJ databases">
        <title>The genome sequence of a newly discovered highly antifungal drug resistant Aspergillus species, Aspergillus tanneri NIH 1004.</title>
        <authorList>
            <person name="Mounaud S."/>
            <person name="Singh I."/>
            <person name="Joardar V."/>
            <person name="Pakala S."/>
            <person name="Pakala S."/>
            <person name="Venepally P."/>
            <person name="Chung J.K."/>
            <person name="Losada L."/>
            <person name="Nierman W.C."/>
        </authorList>
    </citation>
    <scope>NUCLEOTIDE SEQUENCE [LARGE SCALE GENOMIC DNA]</scope>
    <source>
        <strain evidence="1 2">NIH1004</strain>
    </source>
</reference>
<sequence>MTSWPELTGTDQQLHVSEGSLLKNGNCVAGAEKSDQQDIWAYDIKTSKGNVKFDQQMPSALYPVMAVTAATAATGSRGHNDIFCLCLSAPAHNELQSTMILHLKLLDSKSAYTLDNALKLTKFAFVV</sequence>
<organism evidence="1 2">
    <name type="scientific">Aspergillus tanneri</name>
    <dbReference type="NCBI Taxonomy" id="1220188"/>
    <lineage>
        <taxon>Eukaryota</taxon>
        <taxon>Fungi</taxon>
        <taxon>Dikarya</taxon>
        <taxon>Ascomycota</taxon>
        <taxon>Pezizomycotina</taxon>
        <taxon>Eurotiomycetes</taxon>
        <taxon>Eurotiomycetidae</taxon>
        <taxon>Eurotiales</taxon>
        <taxon>Aspergillaceae</taxon>
        <taxon>Aspergillus</taxon>
        <taxon>Aspergillus subgen. Circumdati</taxon>
    </lineage>
</organism>
<protein>
    <submittedName>
        <fullName evidence="1">Uncharacterized protein</fullName>
    </submittedName>
</protein>
<dbReference type="AlphaFoldDB" id="A0A5M9MJK7"/>
<proteinExistence type="predicted"/>
<dbReference type="GeneID" id="54328590"/>
<gene>
    <name evidence="1" type="ORF">ATNIH1004_005888</name>
</gene>
<accession>A0A5M9MJK7</accession>
<comment type="caution">
    <text evidence="1">The sequence shown here is derived from an EMBL/GenBank/DDBJ whole genome shotgun (WGS) entry which is preliminary data.</text>
</comment>
<evidence type="ECO:0000313" key="1">
    <source>
        <dbReference type="EMBL" id="KAA8647198.1"/>
    </source>
</evidence>